<dbReference type="RefSeq" id="WP_078484799.1">
    <property type="nucleotide sequence ID" value="NZ_MPRL01000075.1"/>
</dbReference>
<dbReference type="AlphaFoldDB" id="A0A1T2L0W7"/>
<feature type="domain" description="Transglycosylase SLT" evidence="2">
    <location>
        <begin position="229"/>
        <end position="353"/>
    </location>
</feature>
<proteinExistence type="inferred from homology"/>
<dbReference type="InterPro" id="IPR000189">
    <property type="entry name" value="Transglyc_AS"/>
</dbReference>
<name>A0A1T2L0W7_9GAMM</name>
<dbReference type="Proteomes" id="UP000191110">
    <property type="component" value="Unassembled WGS sequence"/>
</dbReference>
<feature type="domain" description="Murein transglycosylase-C N-terminal" evidence="3">
    <location>
        <begin position="64"/>
        <end position="224"/>
    </location>
</feature>
<dbReference type="SUPFAM" id="SSF53955">
    <property type="entry name" value="Lysozyme-like"/>
    <property type="match status" value="1"/>
</dbReference>
<dbReference type="Pfam" id="PF11873">
    <property type="entry name" value="Mltc_N"/>
    <property type="match status" value="1"/>
</dbReference>
<dbReference type="InterPro" id="IPR008258">
    <property type="entry name" value="Transglycosylase_SLT_dom_1"/>
</dbReference>
<dbReference type="GO" id="GO:0016020">
    <property type="term" value="C:membrane"/>
    <property type="evidence" value="ECO:0007669"/>
    <property type="project" value="InterPro"/>
</dbReference>
<evidence type="ECO:0000256" key="1">
    <source>
        <dbReference type="ARBA" id="ARBA00007734"/>
    </source>
</evidence>
<sequence>MKSLRIPLLLIAITTALMISGCSRYQLASIATSGDPGATASSLITSRVSSYKTNPLLLVSDARRTKQQFKQLRALFRGEVKKSWGSDDQIASRTQYVKYTQNYQSRAIIDFDSGVVTVETLDQKQSNKSLHSAIVTTLLTPNDPRAVDLYSAKTTKISGKPYLVDLVIDQQGRSISSPKRAEQFADHLLKKFRMQRNVKTPQGIKPLHYVKIRMVRNHVDVRAARYSKLVEKNAKRFGISKNLIYAIIRTESNFNPFAVSSAPAYGLMQLVPTSGGRDAYRSLTGKDRVPSSDYLFDAANNIELGAAYFKLINSKYLGKIKDSVSREYCSIAAYNTGSGNVLTTFSKDRDYAVKLINRMSPSQVYNKLRSGLAHQEARRYLLKVLDARAEFANI</sequence>
<comment type="caution">
    <text evidence="4">The sequence shown here is derived from an EMBL/GenBank/DDBJ whole genome shotgun (WGS) entry which is preliminary data.</text>
</comment>
<evidence type="ECO:0000313" key="5">
    <source>
        <dbReference type="Proteomes" id="UP000191110"/>
    </source>
</evidence>
<dbReference type="Pfam" id="PF01464">
    <property type="entry name" value="SLT"/>
    <property type="match status" value="1"/>
</dbReference>
<reference evidence="4 5" key="1">
    <citation type="submission" date="2016-11" db="EMBL/GenBank/DDBJ databases">
        <title>Mixed transmission modes and dynamic genome evolution in an obligate animal-bacterial symbiosis.</title>
        <authorList>
            <person name="Russell S.L."/>
            <person name="Corbett-Detig R.B."/>
            <person name="Cavanaugh C.M."/>
        </authorList>
    </citation>
    <scope>NUCLEOTIDE SEQUENCE [LARGE SCALE GENOMIC DNA]</scope>
    <source>
        <strain evidence="4">Sveles-Q1</strain>
    </source>
</reference>
<dbReference type="GO" id="GO:0000270">
    <property type="term" value="P:peptidoglycan metabolic process"/>
    <property type="evidence" value="ECO:0007669"/>
    <property type="project" value="InterPro"/>
</dbReference>
<evidence type="ECO:0000259" key="2">
    <source>
        <dbReference type="Pfam" id="PF01464"/>
    </source>
</evidence>
<dbReference type="EMBL" id="MPRL01000075">
    <property type="protein sequence ID" value="OOZ38722.1"/>
    <property type="molecule type" value="Genomic_DNA"/>
</dbReference>
<keyword evidence="5" id="KW-1185">Reference proteome</keyword>
<evidence type="ECO:0000313" key="4">
    <source>
        <dbReference type="EMBL" id="OOZ38722.1"/>
    </source>
</evidence>
<evidence type="ECO:0000259" key="3">
    <source>
        <dbReference type="Pfam" id="PF11873"/>
    </source>
</evidence>
<dbReference type="InterPro" id="IPR023346">
    <property type="entry name" value="Lysozyme-like_dom_sf"/>
</dbReference>
<accession>A0A1T2L0W7</accession>
<dbReference type="GO" id="GO:0008933">
    <property type="term" value="F:peptidoglycan lytic transglycosylase activity"/>
    <property type="evidence" value="ECO:0007669"/>
    <property type="project" value="InterPro"/>
</dbReference>
<organism evidence="4 5">
    <name type="scientific">Solemya pervernicosa gill symbiont</name>
    <dbReference type="NCBI Taxonomy" id="642797"/>
    <lineage>
        <taxon>Bacteria</taxon>
        <taxon>Pseudomonadati</taxon>
        <taxon>Pseudomonadota</taxon>
        <taxon>Gammaproteobacteria</taxon>
        <taxon>sulfur-oxidizing symbionts</taxon>
    </lineage>
</organism>
<evidence type="ECO:0008006" key="6">
    <source>
        <dbReference type="Google" id="ProtNLM"/>
    </source>
</evidence>
<dbReference type="InterPro" id="IPR024570">
    <property type="entry name" value="Murein_transglycosylaseC_N"/>
</dbReference>
<dbReference type="Gene3D" id="1.10.530.10">
    <property type="match status" value="1"/>
</dbReference>
<dbReference type="PROSITE" id="PS51257">
    <property type="entry name" value="PROKAR_LIPOPROTEIN"/>
    <property type="match status" value="1"/>
</dbReference>
<protein>
    <recommendedName>
        <fullName evidence="6">Lytic murein transglycosylase</fullName>
    </recommendedName>
</protein>
<dbReference type="PROSITE" id="PS00922">
    <property type="entry name" value="TRANSGLYCOSYLASE"/>
    <property type="match status" value="1"/>
</dbReference>
<dbReference type="OrthoDB" id="9815002at2"/>
<gene>
    <name evidence="4" type="ORF">BOW53_14455</name>
</gene>
<dbReference type="PANTHER" id="PTHR37423:SF2">
    <property type="entry name" value="MEMBRANE-BOUND LYTIC MUREIN TRANSGLYCOSYLASE C"/>
    <property type="match status" value="1"/>
</dbReference>
<dbReference type="PANTHER" id="PTHR37423">
    <property type="entry name" value="SOLUBLE LYTIC MUREIN TRANSGLYCOSYLASE-RELATED"/>
    <property type="match status" value="1"/>
</dbReference>
<dbReference type="CDD" id="cd16893">
    <property type="entry name" value="LT_MltC_MltE"/>
    <property type="match status" value="1"/>
</dbReference>
<comment type="similarity">
    <text evidence="1">Belongs to the transglycosylase Slt family.</text>
</comment>